<evidence type="ECO:0000313" key="1">
    <source>
        <dbReference type="EMBL" id="OHT02026.1"/>
    </source>
</evidence>
<reference evidence="1" key="1">
    <citation type="submission" date="2016-10" db="EMBL/GenBank/DDBJ databases">
        <authorList>
            <person name="Benchimol M."/>
            <person name="Almeida L.G."/>
            <person name="Vasconcelos A.T."/>
            <person name="Perreira-Neves A."/>
            <person name="Rosa I.A."/>
            <person name="Tasca T."/>
            <person name="Bogo M.R."/>
            <person name="de Souza W."/>
        </authorList>
    </citation>
    <scope>NUCLEOTIDE SEQUENCE [LARGE SCALE GENOMIC DNA]</scope>
    <source>
        <strain evidence="1">K</strain>
    </source>
</reference>
<evidence type="ECO:0000313" key="2">
    <source>
        <dbReference type="Proteomes" id="UP000179807"/>
    </source>
</evidence>
<comment type="caution">
    <text evidence="1">The sequence shown here is derived from an EMBL/GenBank/DDBJ whole genome shotgun (WGS) entry which is preliminary data.</text>
</comment>
<proteinExistence type="predicted"/>
<keyword evidence="2" id="KW-1185">Reference proteome</keyword>
<gene>
    <name evidence="1" type="ORF">TRFO_30987</name>
</gene>
<organism evidence="1 2">
    <name type="scientific">Tritrichomonas foetus</name>
    <dbReference type="NCBI Taxonomy" id="1144522"/>
    <lineage>
        <taxon>Eukaryota</taxon>
        <taxon>Metamonada</taxon>
        <taxon>Parabasalia</taxon>
        <taxon>Tritrichomonadida</taxon>
        <taxon>Tritrichomonadidae</taxon>
        <taxon>Tritrichomonas</taxon>
    </lineage>
</organism>
<protein>
    <submittedName>
        <fullName evidence="1">Uncharacterized protein</fullName>
    </submittedName>
</protein>
<accession>A0A1J4JTF4</accession>
<dbReference type="VEuPathDB" id="TrichDB:TRFO_30987"/>
<dbReference type="GeneID" id="94842369"/>
<name>A0A1J4JTF4_9EUKA</name>
<sequence>MSTSEQGKSVKTIYRSTFSIIHDDEFRSFNTDEIESGIFKRDFVEWNDNWKQKPNDAFRHQFRAAGGHAEKRFINRY</sequence>
<dbReference type="EMBL" id="MLAK01000885">
    <property type="protein sequence ID" value="OHT02026.1"/>
    <property type="molecule type" value="Genomic_DNA"/>
</dbReference>
<dbReference type="Proteomes" id="UP000179807">
    <property type="component" value="Unassembled WGS sequence"/>
</dbReference>
<dbReference type="RefSeq" id="XP_068355162.1">
    <property type="nucleotide sequence ID" value="XM_068507665.1"/>
</dbReference>
<dbReference type="AlphaFoldDB" id="A0A1J4JTF4"/>